<dbReference type="InterPro" id="IPR036259">
    <property type="entry name" value="MFS_trans_sf"/>
</dbReference>
<dbReference type="PROSITE" id="PS50850">
    <property type="entry name" value="MFS"/>
    <property type="match status" value="1"/>
</dbReference>
<feature type="transmembrane region" description="Helical" evidence="7">
    <location>
        <begin position="118"/>
        <end position="145"/>
    </location>
</feature>
<dbReference type="Pfam" id="PF00083">
    <property type="entry name" value="Sugar_tr"/>
    <property type="match status" value="1"/>
</dbReference>
<keyword evidence="4 7" id="KW-0812">Transmembrane</keyword>
<evidence type="ECO:0000256" key="2">
    <source>
        <dbReference type="ARBA" id="ARBA00022448"/>
    </source>
</evidence>
<protein>
    <recommendedName>
        <fullName evidence="8">Major facilitator superfamily (MFS) profile domain-containing protein</fullName>
    </recommendedName>
</protein>
<evidence type="ECO:0000313" key="9">
    <source>
        <dbReference type="EMBL" id="KAL1633413.1"/>
    </source>
</evidence>
<dbReference type="PANTHER" id="PTHR23502:SF186">
    <property type="entry name" value="MAJOR FACILITATOR SUPERFAMILY (MFS) PROFILE DOMAIN-CONTAINING PROTEIN"/>
    <property type="match status" value="1"/>
</dbReference>
<dbReference type="Proteomes" id="UP001521184">
    <property type="component" value="Unassembled WGS sequence"/>
</dbReference>
<gene>
    <name evidence="9" type="ORF">SLS58_011104</name>
</gene>
<dbReference type="InterPro" id="IPR020846">
    <property type="entry name" value="MFS_dom"/>
</dbReference>
<feature type="transmembrane region" description="Helical" evidence="7">
    <location>
        <begin position="87"/>
        <end position="106"/>
    </location>
</feature>
<dbReference type="InterPro" id="IPR005828">
    <property type="entry name" value="MFS_sugar_transport-like"/>
</dbReference>
<sequence>MATAGIDALITPSIDRPGASADNDVAFDGTSIIQLATAEDPLSWHPSKKWRCTIVIVAMTTTISFCSSIHTAVLADVAKSFSCSRTVATLGVSTFLLGFAAGPLIFGPLSEVWGRNPIYRAVLLFFVVFNVGCALAPNVASLLIFRQLRCDGIAITD</sequence>
<evidence type="ECO:0000256" key="6">
    <source>
        <dbReference type="ARBA" id="ARBA00023136"/>
    </source>
</evidence>
<feature type="domain" description="Major facilitator superfamily (MFS) profile" evidence="8">
    <location>
        <begin position="52"/>
        <end position="157"/>
    </location>
</feature>
<feature type="transmembrane region" description="Helical" evidence="7">
    <location>
        <begin position="54"/>
        <end position="75"/>
    </location>
</feature>
<keyword evidence="10" id="KW-1185">Reference proteome</keyword>
<keyword evidence="6 7" id="KW-0472">Membrane</keyword>
<keyword evidence="5 7" id="KW-1133">Transmembrane helix</keyword>
<comment type="subcellular location">
    <subcellularLocation>
        <location evidence="1">Cell membrane</location>
        <topology evidence="1">Multi-pass membrane protein</topology>
    </subcellularLocation>
</comment>
<dbReference type="Gene3D" id="1.20.1720.10">
    <property type="entry name" value="Multidrug resistance protein D"/>
    <property type="match status" value="1"/>
</dbReference>
<accession>A0ABR3T1H3</accession>
<dbReference type="EMBL" id="JAKEKT020000156">
    <property type="protein sequence ID" value="KAL1633413.1"/>
    <property type="molecule type" value="Genomic_DNA"/>
</dbReference>
<evidence type="ECO:0000256" key="3">
    <source>
        <dbReference type="ARBA" id="ARBA00022475"/>
    </source>
</evidence>
<reference evidence="9 10" key="1">
    <citation type="journal article" date="2023" name="Plant Dis.">
        <title>First Report of Diplodia intermedia Causing Canker and Dieback Diseases on Apple Trees in Canada.</title>
        <authorList>
            <person name="Ellouze W."/>
            <person name="Ilyukhin E."/>
            <person name="Sulman M."/>
            <person name="Ali S."/>
        </authorList>
    </citation>
    <scope>NUCLEOTIDE SEQUENCE [LARGE SCALE GENOMIC DNA]</scope>
    <source>
        <strain evidence="9 10">M45-28</strain>
    </source>
</reference>
<evidence type="ECO:0000259" key="8">
    <source>
        <dbReference type="PROSITE" id="PS50850"/>
    </source>
</evidence>
<comment type="caution">
    <text evidence="9">The sequence shown here is derived from an EMBL/GenBank/DDBJ whole genome shotgun (WGS) entry which is preliminary data.</text>
</comment>
<evidence type="ECO:0000256" key="5">
    <source>
        <dbReference type="ARBA" id="ARBA00022989"/>
    </source>
</evidence>
<keyword evidence="2" id="KW-0813">Transport</keyword>
<evidence type="ECO:0000256" key="1">
    <source>
        <dbReference type="ARBA" id="ARBA00004651"/>
    </source>
</evidence>
<organism evidence="9 10">
    <name type="scientific">Diplodia intermedia</name>
    <dbReference type="NCBI Taxonomy" id="856260"/>
    <lineage>
        <taxon>Eukaryota</taxon>
        <taxon>Fungi</taxon>
        <taxon>Dikarya</taxon>
        <taxon>Ascomycota</taxon>
        <taxon>Pezizomycotina</taxon>
        <taxon>Dothideomycetes</taxon>
        <taxon>Dothideomycetes incertae sedis</taxon>
        <taxon>Botryosphaeriales</taxon>
        <taxon>Botryosphaeriaceae</taxon>
        <taxon>Diplodia</taxon>
    </lineage>
</organism>
<evidence type="ECO:0000256" key="4">
    <source>
        <dbReference type="ARBA" id="ARBA00022692"/>
    </source>
</evidence>
<dbReference type="SUPFAM" id="SSF103473">
    <property type="entry name" value="MFS general substrate transporter"/>
    <property type="match status" value="1"/>
</dbReference>
<evidence type="ECO:0000313" key="10">
    <source>
        <dbReference type="Proteomes" id="UP001521184"/>
    </source>
</evidence>
<name>A0ABR3T1H3_9PEZI</name>
<dbReference type="PANTHER" id="PTHR23502">
    <property type="entry name" value="MAJOR FACILITATOR SUPERFAMILY"/>
    <property type="match status" value="1"/>
</dbReference>
<keyword evidence="3" id="KW-1003">Cell membrane</keyword>
<evidence type="ECO:0000256" key="7">
    <source>
        <dbReference type="SAM" id="Phobius"/>
    </source>
</evidence>
<proteinExistence type="predicted"/>